<feature type="coiled-coil region" evidence="3">
    <location>
        <begin position="1255"/>
        <end position="1282"/>
    </location>
</feature>
<evidence type="ECO:0000259" key="6">
    <source>
        <dbReference type="PROSITE" id="PS51900"/>
    </source>
</evidence>
<evidence type="ECO:0000313" key="8">
    <source>
        <dbReference type="Proteomes" id="UP000033995"/>
    </source>
</evidence>
<evidence type="ECO:0000256" key="4">
    <source>
        <dbReference type="SAM" id="Phobius"/>
    </source>
</evidence>
<dbReference type="PATRIC" id="fig|1618561.3.peg.987"/>
<dbReference type="PROSITE" id="PS51688">
    <property type="entry name" value="ICA"/>
    <property type="match status" value="1"/>
</dbReference>
<feature type="domain" description="Core-binding (CB)" evidence="6">
    <location>
        <begin position="1"/>
        <end position="77"/>
    </location>
</feature>
<evidence type="ECO:0000256" key="1">
    <source>
        <dbReference type="ARBA" id="ARBA00023125"/>
    </source>
</evidence>
<feature type="transmembrane region" description="Helical" evidence="4">
    <location>
        <begin position="122"/>
        <end position="143"/>
    </location>
</feature>
<dbReference type="SUPFAM" id="SSF47823">
    <property type="entry name" value="lambda integrase-like, N-terminal domain"/>
    <property type="match status" value="1"/>
</dbReference>
<dbReference type="GO" id="GO:0015074">
    <property type="term" value="P:DNA integration"/>
    <property type="evidence" value="ECO:0007669"/>
    <property type="project" value="InterPro"/>
</dbReference>
<proteinExistence type="predicted"/>
<evidence type="ECO:0000256" key="3">
    <source>
        <dbReference type="SAM" id="Coils"/>
    </source>
</evidence>
<keyword evidence="1 2" id="KW-0238">DNA-binding</keyword>
<reference evidence="7 8" key="1">
    <citation type="journal article" date="2015" name="Nature">
        <title>rRNA introns, odd ribosomes, and small enigmatic genomes across a large radiation of phyla.</title>
        <authorList>
            <person name="Brown C.T."/>
            <person name="Hug L.A."/>
            <person name="Thomas B.C."/>
            <person name="Sharon I."/>
            <person name="Castelle C.J."/>
            <person name="Singh A."/>
            <person name="Wilkins M.J."/>
            <person name="Williams K.H."/>
            <person name="Banfield J.F."/>
        </authorList>
    </citation>
    <scope>NUCLEOTIDE SEQUENCE [LARGE SCALE GENOMIC DNA]</scope>
</reference>
<keyword evidence="4" id="KW-1133">Transmembrane helix</keyword>
<dbReference type="GO" id="GO:0003677">
    <property type="term" value="F:DNA binding"/>
    <property type="evidence" value="ECO:0007669"/>
    <property type="project" value="UniProtKB-UniRule"/>
</dbReference>
<dbReference type="Pfam" id="PF13884">
    <property type="entry name" value="Peptidase_S74"/>
    <property type="match status" value="1"/>
</dbReference>
<gene>
    <name evidence="7" type="ORF">UR38_C0012G0011</name>
</gene>
<keyword evidence="4" id="KW-0812">Transmembrane</keyword>
<sequence>MRKIIEDFLKYLSIHGVSSNSLKYYKSDLVNFLNWTGSKQINQELIQIYIEEKRLTTPTSTLKRRLSTLRSFGNFLGIKKPIKSWQDGILQRFVKKPKLQNLLYKLFFNRPNWYRRYHSYPLANYLHIAILVIFSSLSAYALYDQVFRQATPSSAFPTALTRPNRYLSFQGRLTSNLGNPITIATNVVFKLHTASSGGSELWSSGICSITPDSDGIFSTLLGSSCGAEIASSVFSENASVWVSVTVGADSEATPRIQIATVAYALNAETLQGYPAGTGTSTIPYLNSSGELVIAAASPKLQSTSGTFAVEGVALTITTPNTSNGVITVNPDGTGTLNLTFEGAAAGGAVNGFVNATNANITSGALYGGTVASAVSGYNFIDFQSGVSPTSKFSVSAVGNTTMAGDLTITGDDLFMTTNTANYFLMADGTNYNPTSPADARTGLGLGAGGTGDIWVEKAGDTMTGALTNTLATGNSLVWDTNTLIVNATNDRVGIGTTGPDAKLDSLATTEQLRLTYTDGTVYSSFTTDSNGDLTIAPSGGDLSLTGNLTTTGTTGLTFTGVGGDITFTNGEKIDNDTNGTLALTATTTSLSGNLKLIGKNILDSAGTSMISFAVDPTAIDSYNVLTYGSWKVENPSTGNPGIAALIVNQTKAGDIFTATSSATTKFTIENDGDVNIVSGDITIGGGNVNTGNIAFVVGDGTTDGISFTTDGTGNGEYTFSVDGIGDADLDWGTGAGQIDVTDVENGSVNILLETEIDTSSELLAIMDNETGTGALVFANTPTLVTPIIGLATGTSLDLGATTLYGSRAITVDTGGVLNINLASAAGDDFTVDTNKLVVKGDTGNVGIGTTGPASTLHVASAGTREGLSTSAVFSDSTDETEAVFIGFNSTLDYGLIAASDLSTAWKNLVLQPTGGNVGIGTATPGKKLDISGGQLRLTEGTANRYALLYEDGLHFTRSSDGVETGNIDYDGVDQITYNSAGGGTGVRHLWQVNSGDVMAIDNSGNVGIGDTTPAALFTVGNNDLFRVNSSGAIAAATGITSSGNITFSAATAGTEVGNACFASGGLLLNEADDVCDVSSIRYKENISDINYGLEEIMKMRPISFRHKIDFDPTDRRQKIGFLAEEMNLIVPEVVTYDNDGVTPNGIDYAKLTSLLTKGMQELQTEIISLSSQITINEVGDLATATFAKIKARIGNFKQLETNLISPITNSDLVIDLQPDNNQVASEFVIKGENDEVVTSFDGQGNATISGTLYANNIESDKIKAIEDLLNEVENNQALLAQTSNWNTDTATTSGELIAYSLQTTELFVTGQSVMSNLFISDSLTADTLNSLDSPLAIQSLALNPLEIMAGKIKIDTDGNVYFSGNVEIAGDLIVSNIVVASNSAVSGESEPTPEALNNEITTNSIAGKAILPAGQLEIKINNSKLKVDSLIYVTPVSSTENKVLYVKSKDVGKFTIGFNEPPLDTDVEFNWWIIELKNDII</sequence>
<accession>A0A0F9ZQA7</accession>
<keyword evidence="3" id="KW-0175">Coiled coil</keyword>
<organism evidence="7 8">
    <name type="scientific">Candidatus Woesebacteria bacterium GW2011_GWA2_33_28</name>
    <dbReference type="NCBI Taxonomy" id="1618561"/>
    <lineage>
        <taxon>Bacteria</taxon>
        <taxon>Candidatus Woeseibacteriota</taxon>
    </lineage>
</organism>
<keyword evidence="4" id="KW-0472">Membrane</keyword>
<dbReference type="InterPro" id="IPR010998">
    <property type="entry name" value="Integrase_recombinase_N"/>
</dbReference>
<dbReference type="EMBL" id="LBOZ01000012">
    <property type="protein sequence ID" value="KKP46289.1"/>
    <property type="molecule type" value="Genomic_DNA"/>
</dbReference>
<dbReference type="Pfam" id="PF02899">
    <property type="entry name" value="Phage_int_SAM_1"/>
    <property type="match status" value="1"/>
</dbReference>
<dbReference type="InterPro" id="IPR004107">
    <property type="entry name" value="Integrase_SAM-like_N"/>
</dbReference>
<protein>
    <submittedName>
        <fullName evidence="7">Complement C1q protein</fullName>
    </submittedName>
</protein>
<dbReference type="InterPro" id="IPR044068">
    <property type="entry name" value="CB"/>
</dbReference>
<dbReference type="Proteomes" id="UP000033995">
    <property type="component" value="Unassembled WGS sequence"/>
</dbReference>
<dbReference type="PROSITE" id="PS51900">
    <property type="entry name" value="CB"/>
    <property type="match status" value="1"/>
</dbReference>
<evidence type="ECO:0000259" key="5">
    <source>
        <dbReference type="PROSITE" id="PS51688"/>
    </source>
</evidence>
<evidence type="ECO:0000256" key="2">
    <source>
        <dbReference type="PROSITE-ProRule" id="PRU01248"/>
    </source>
</evidence>
<evidence type="ECO:0000313" key="7">
    <source>
        <dbReference type="EMBL" id="KKP46289.1"/>
    </source>
</evidence>
<dbReference type="Gene3D" id="1.10.150.130">
    <property type="match status" value="1"/>
</dbReference>
<dbReference type="InterPro" id="IPR030392">
    <property type="entry name" value="S74_ICA"/>
</dbReference>
<feature type="domain" description="Peptidase S74" evidence="5">
    <location>
        <begin position="1078"/>
        <end position="1173"/>
    </location>
</feature>
<name>A0A0F9ZQA7_9BACT</name>
<comment type="caution">
    <text evidence="7">The sequence shown here is derived from an EMBL/GenBank/DDBJ whole genome shotgun (WGS) entry which is preliminary data.</text>
</comment>